<dbReference type="Pfam" id="PF04588">
    <property type="entry name" value="HIG_1_N"/>
    <property type="match status" value="1"/>
</dbReference>
<dbReference type="HOGENOM" id="CLU_092985_0_0_1"/>
<dbReference type="EMBL" id="JH598667">
    <property type="status" value="NOT_ANNOTATED_CDS"/>
    <property type="molecule type" value="Genomic_DNA"/>
</dbReference>
<reference evidence="7" key="2">
    <citation type="submission" date="2015-06" db="UniProtKB">
        <authorList>
            <consortium name="EnsemblProtists"/>
        </authorList>
    </citation>
    <scope>IDENTIFICATION</scope>
    <source>
        <strain evidence="7">Emoy2</strain>
    </source>
</reference>
<dbReference type="Proteomes" id="UP000011713">
    <property type="component" value="Unassembled WGS sequence"/>
</dbReference>
<protein>
    <recommendedName>
        <fullName evidence="6">HIG1 domain-containing protein</fullName>
    </recommendedName>
</protein>
<evidence type="ECO:0000256" key="5">
    <source>
        <dbReference type="SAM" id="Phobius"/>
    </source>
</evidence>
<proteinExistence type="predicted"/>
<keyword evidence="2 5" id="KW-0812">Transmembrane</keyword>
<dbReference type="EnsemblProtists" id="HpaT809151">
    <property type="protein sequence ID" value="HpaP809151"/>
    <property type="gene ID" value="HpaG809151"/>
</dbReference>
<name>M4BRW1_HYAAE</name>
<evidence type="ECO:0000256" key="3">
    <source>
        <dbReference type="ARBA" id="ARBA00022989"/>
    </source>
</evidence>
<sequence length="262" mass="28762">MTACSNIKTACATRSFSPALNTNAHPKRPIISHFQKIAIQLTNSFHCRKHHKTLQSFHNPSTQMAATNHSSNQSTQTSVTSTRARDVISWHAYTSGLKAGTVAAIVAATGVVTANKYWSTFRNRLGVSGKTALVVSPFLAVFTIVAENRLVHGARNPDMYLATIRGTSDVQPKKEASQLKFWQKSANVLYDHPYRALVAVGAPLVGGIYGYQHLNKGISASQQIMHTRIYGQSLVVVLLLGSMAFHDYMSKRGKFTVEDEED</sequence>
<feature type="transmembrane region" description="Helical" evidence="5">
    <location>
        <begin position="229"/>
        <end position="245"/>
    </location>
</feature>
<keyword evidence="8" id="KW-1185">Reference proteome</keyword>
<dbReference type="InterPro" id="IPR040153">
    <property type="entry name" value="Rcf2"/>
</dbReference>
<organism evidence="7 8">
    <name type="scientific">Hyaloperonospora arabidopsidis (strain Emoy2)</name>
    <name type="common">Downy mildew agent</name>
    <name type="synonym">Peronospora arabidopsidis</name>
    <dbReference type="NCBI Taxonomy" id="559515"/>
    <lineage>
        <taxon>Eukaryota</taxon>
        <taxon>Sar</taxon>
        <taxon>Stramenopiles</taxon>
        <taxon>Oomycota</taxon>
        <taxon>Peronosporomycetes</taxon>
        <taxon>Peronosporales</taxon>
        <taxon>Peronosporaceae</taxon>
        <taxon>Hyaloperonospora</taxon>
    </lineage>
</organism>
<dbReference type="InterPro" id="IPR007667">
    <property type="entry name" value="Hypoxia_induced_domain"/>
</dbReference>
<dbReference type="InParanoid" id="M4BRW1"/>
<keyword evidence="3 5" id="KW-1133">Transmembrane helix</keyword>
<evidence type="ECO:0000313" key="8">
    <source>
        <dbReference type="Proteomes" id="UP000011713"/>
    </source>
</evidence>
<dbReference type="OMA" id="ARNPEMY"/>
<comment type="subcellular location">
    <subcellularLocation>
        <location evidence="1">Mitochondrion</location>
    </subcellularLocation>
</comment>
<dbReference type="VEuPathDB" id="FungiDB:HpaG809151"/>
<feature type="domain" description="HIG1" evidence="6">
    <location>
        <begin position="166"/>
        <end position="257"/>
    </location>
</feature>
<evidence type="ECO:0000256" key="2">
    <source>
        <dbReference type="ARBA" id="ARBA00022692"/>
    </source>
</evidence>
<keyword evidence="4 5" id="KW-0472">Membrane</keyword>
<dbReference type="eggNOG" id="ENOG502S0YR">
    <property type="taxonomic scope" value="Eukaryota"/>
</dbReference>
<dbReference type="GO" id="GO:0033617">
    <property type="term" value="P:mitochondrial respiratory chain complex IV assembly"/>
    <property type="evidence" value="ECO:0007669"/>
    <property type="project" value="TreeGrafter"/>
</dbReference>
<reference evidence="8" key="1">
    <citation type="journal article" date="2010" name="Science">
        <title>Signatures of adaptation to obligate biotrophy in the Hyaloperonospora arabidopsidis genome.</title>
        <authorList>
            <person name="Baxter L."/>
            <person name="Tripathy S."/>
            <person name="Ishaque N."/>
            <person name="Boot N."/>
            <person name="Cabral A."/>
            <person name="Kemen E."/>
            <person name="Thines M."/>
            <person name="Ah-Fong A."/>
            <person name="Anderson R."/>
            <person name="Badejoko W."/>
            <person name="Bittner-Eddy P."/>
            <person name="Boore J.L."/>
            <person name="Chibucos M.C."/>
            <person name="Coates M."/>
            <person name="Dehal P."/>
            <person name="Delehaunty K."/>
            <person name="Dong S."/>
            <person name="Downton P."/>
            <person name="Dumas B."/>
            <person name="Fabro G."/>
            <person name="Fronick C."/>
            <person name="Fuerstenberg S.I."/>
            <person name="Fulton L."/>
            <person name="Gaulin E."/>
            <person name="Govers F."/>
            <person name="Hughes L."/>
            <person name="Humphray S."/>
            <person name="Jiang R.H."/>
            <person name="Judelson H."/>
            <person name="Kamoun S."/>
            <person name="Kyung K."/>
            <person name="Meijer H."/>
            <person name="Minx P."/>
            <person name="Morris P."/>
            <person name="Nelson J."/>
            <person name="Phuntumart V."/>
            <person name="Qutob D."/>
            <person name="Rehmany A."/>
            <person name="Rougon-Cardoso A."/>
            <person name="Ryden P."/>
            <person name="Torto-Alalibo T."/>
            <person name="Studholme D."/>
            <person name="Wang Y."/>
            <person name="Win J."/>
            <person name="Wood J."/>
            <person name="Clifton S.W."/>
            <person name="Rogers J."/>
            <person name="Van den Ackerveken G."/>
            <person name="Jones J.D."/>
            <person name="McDowell J.M."/>
            <person name="Beynon J."/>
            <person name="Tyler B.M."/>
        </authorList>
    </citation>
    <scope>NUCLEOTIDE SEQUENCE [LARGE SCALE GENOMIC DNA]</scope>
    <source>
        <strain evidence="8">Emoy2</strain>
    </source>
</reference>
<dbReference type="PANTHER" id="PTHR28018">
    <property type="entry name" value="RESPIRATORY SUPERCOMPLEX FACTOR 2, MITOCHONDRIAL"/>
    <property type="match status" value="1"/>
</dbReference>
<dbReference type="PANTHER" id="PTHR28018:SF3">
    <property type="entry name" value="RESPIRATORY SUPERCOMPLEX FACTOR 2, MITOCHONDRIAL"/>
    <property type="match status" value="1"/>
</dbReference>
<dbReference type="PROSITE" id="PS51503">
    <property type="entry name" value="HIG1"/>
    <property type="match status" value="1"/>
</dbReference>
<evidence type="ECO:0000259" key="6">
    <source>
        <dbReference type="PROSITE" id="PS51503"/>
    </source>
</evidence>
<evidence type="ECO:0000256" key="1">
    <source>
        <dbReference type="ARBA" id="ARBA00004173"/>
    </source>
</evidence>
<dbReference type="AlphaFoldDB" id="M4BRW1"/>
<evidence type="ECO:0000313" key="7">
    <source>
        <dbReference type="EnsemblProtists" id="HpaP809151"/>
    </source>
</evidence>
<accession>M4BRW1</accession>
<dbReference type="GO" id="GO:0005739">
    <property type="term" value="C:mitochondrion"/>
    <property type="evidence" value="ECO:0007669"/>
    <property type="project" value="UniProtKB-SubCell"/>
</dbReference>
<evidence type="ECO:0000256" key="4">
    <source>
        <dbReference type="ARBA" id="ARBA00023136"/>
    </source>
</evidence>